<sequence>MKLLYPFLLFALFLTGCNSYNSYSSEEAKKNGDIITGPPGEINFEKIDKFIEDIKKDVESKIRITSYTEEGDPILNDLIYKNGIIEYTYDSSRDKYGGKDKGKYKTQCKKIETREITGMSERDRTEYILIGCNEIIGIHDSDKDEIYILNKWK</sequence>
<proteinExistence type="predicted"/>
<accession>A0ABQ1YEV4</accession>
<name>A0ABQ1YEV4_9BACL</name>
<dbReference type="EMBL" id="BMFT01000001">
    <property type="protein sequence ID" value="GGH23624.1"/>
    <property type="molecule type" value="Genomic_DNA"/>
</dbReference>
<keyword evidence="2" id="KW-1185">Reference proteome</keyword>
<organism evidence="1 2">
    <name type="scientific">Paenibacillus segetis</name>
    <dbReference type="NCBI Taxonomy" id="1325360"/>
    <lineage>
        <taxon>Bacteria</taxon>
        <taxon>Bacillati</taxon>
        <taxon>Bacillota</taxon>
        <taxon>Bacilli</taxon>
        <taxon>Bacillales</taxon>
        <taxon>Paenibacillaceae</taxon>
        <taxon>Paenibacillus</taxon>
    </lineage>
</organism>
<reference evidence="2" key="1">
    <citation type="journal article" date="2019" name="Int. J. Syst. Evol. Microbiol.">
        <title>The Global Catalogue of Microorganisms (GCM) 10K type strain sequencing project: providing services to taxonomists for standard genome sequencing and annotation.</title>
        <authorList>
            <consortium name="The Broad Institute Genomics Platform"/>
            <consortium name="The Broad Institute Genome Sequencing Center for Infectious Disease"/>
            <person name="Wu L."/>
            <person name="Ma J."/>
        </authorList>
    </citation>
    <scope>NUCLEOTIDE SEQUENCE [LARGE SCALE GENOMIC DNA]</scope>
    <source>
        <strain evidence="2">CGMCC 1.12769</strain>
    </source>
</reference>
<evidence type="ECO:0000313" key="1">
    <source>
        <dbReference type="EMBL" id="GGH23624.1"/>
    </source>
</evidence>
<protein>
    <recommendedName>
        <fullName evidence="3">DUF4362 domain-containing protein</fullName>
    </recommendedName>
</protein>
<dbReference type="PROSITE" id="PS51257">
    <property type="entry name" value="PROKAR_LIPOPROTEIN"/>
    <property type="match status" value="1"/>
</dbReference>
<dbReference type="Pfam" id="PF14275">
    <property type="entry name" value="DUF4362"/>
    <property type="match status" value="1"/>
</dbReference>
<dbReference type="RefSeq" id="WP_188538764.1">
    <property type="nucleotide sequence ID" value="NZ_BMFT01000001.1"/>
</dbReference>
<evidence type="ECO:0000313" key="2">
    <source>
        <dbReference type="Proteomes" id="UP000659344"/>
    </source>
</evidence>
<comment type="caution">
    <text evidence="1">The sequence shown here is derived from an EMBL/GenBank/DDBJ whole genome shotgun (WGS) entry which is preliminary data.</text>
</comment>
<evidence type="ECO:0008006" key="3">
    <source>
        <dbReference type="Google" id="ProtNLM"/>
    </source>
</evidence>
<dbReference type="InterPro" id="IPR025372">
    <property type="entry name" value="DUF4362"/>
</dbReference>
<dbReference type="Proteomes" id="UP000659344">
    <property type="component" value="Unassembled WGS sequence"/>
</dbReference>
<gene>
    <name evidence="1" type="ORF">GCM10008013_22870</name>
</gene>